<dbReference type="Pfam" id="PF11997">
    <property type="entry name" value="DUF3492"/>
    <property type="match status" value="1"/>
</dbReference>
<dbReference type="Proteomes" id="UP001597343">
    <property type="component" value="Unassembled WGS sequence"/>
</dbReference>
<dbReference type="SUPFAM" id="SSF53756">
    <property type="entry name" value="UDP-Glycosyltransferase/glycogen phosphorylase"/>
    <property type="match status" value="1"/>
</dbReference>
<dbReference type="InterPro" id="IPR047691">
    <property type="entry name" value="PelF-like"/>
</dbReference>
<keyword evidence="4" id="KW-1185">Reference proteome</keyword>
<dbReference type="RefSeq" id="WP_386043567.1">
    <property type="nucleotide sequence ID" value="NZ_JBHUIO010000002.1"/>
</dbReference>
<organism evidence="3 4">
    <name type="scientific">Tumebacillus lipolyticus</name>
    <dbReference type="NCBI Taxonomy" id="1280370"/>
    <lineage>
        <taxon>Bacteria</taxon>
        <taxon>Bacillati</taxon>
        <taxon>Bacillota</taxon>
        <taxon>Bacilli</taxon>
        <taxon>Bacillales</taxon>
        <taxon>Alicyclobacillaceae</taxon>
        <taxon>Tumebacillus</taxon>
    </lineage>
</organism>
<evidence type="ECO:0000313" key="3">
    <source>
        <dbReference type="EMBL" id="MFD2168657.1"/>
    </source>
</evidence>
<feature type="domain" description="Glycosyl transferase family 1" evidence="1">
    <location>
        <begin position="274"/>
        <end position="443"/>
    </location>
</feature>
<gene>
    <name evidence="3" type="primary">pelF</name>
    <name evidence="3" type="ORF">ACFSOY_01310</name>
</gene>
<name>A0ABW4ZRT0_9BACL</name>
<evidence type="ECO:0000259" key="1">
    <source>
        <dbReference type="Pfam" id="PF00534"/>
    </source>
</evidence>
<reference evidence="4" key="1">
    <citation type="journal article" date="2019" name="Int. J. Syst. Evol. Microbiol.">
        <title>The Global Catalogue of Microorganisms (GCM) 10K type strain sequencing project: providing services to taxonomists for standard genome sequencing and annotation.</title>
        <authorList>
            <consortium name="The Broad Institute Genomics Platform"/>
            <consortium name="The Broad Institute Genome Sequencing Center for Infectious Disease"/>
            <person name="Wu L."/>
            <person name="Ma J."/>
        </authorList>
    </citation>
    <scope>NUCLEOTIDE SEQUENCE [LARGE SCALE GENOMIC DNA]</scope>
    <source>
        <strain evidence="4">CGMCC 1.13574</strain>
    </source>
</reference>
<dbReference type="Pfam" id="PF00534">
    <property type="entry name" value="Glycos_transf_1"/>
    <property type="match status" value="1"/>
</dbReference>
<feature type="domain" description="DUF3492" evidence="2">
    <location>
        <begin position="1"/>
        <end position="256"/>
    </location>
</feature>
<dbReference type="NCBIfam" id="NF038011">
    <property type="entry name" value="PelF"/>
    <property type="match status" value="1"/>
</dbReference>
<dbReference type="Gene3D" id="3.40.50.2000">
    <property type="entry name" value="Glycogen Phosphorylase B"/>
    <property type="match status" value="2"/>
</dbReference>
<protein>
    <submittedName>
        <fullName evidence="3">GT4 family glycosyltransferase PelF</fullName>
    </submittedName>
</protein>
<proteinExistence type="predicted"/>
<sequence length="468" mass="53440">MKVTLLLEGTYPYVQGGVSSWTHQLIRTMSDCEFSLVYIGATRQKNARYKYELPANVTHLQEVYLHDQDQEQGGLWRWRKRHREEMHHFFKTGELPSQETLSIIRSKRHTPSVEAILEEKWAWEVTLDVYRELPNAPALVDFVWNWRSMWLPMLHLFRVPLPPGQLMHAASTGYAGWCGAVINRLSGLPLIITEHGIYTREREEEIVRADWVSLPLKGWWNQFFVRVGRAGYESAKYVTTLSQGNQKAQLFYGAVQEKMRLIPNGVNPDLYAQVTPTPDRPFTIGAILRVVPIKDVKTLLRAMAVVLRQQPDARMMLIGPQDEDQEYFEECLALIESLGIAERVQWTGSVNVLDYLPKLDCILLTSISEGQPLVMLEAMAAGLPIVATDVGACRELIEGFAGDDLGECGIVTRLMAPDETGAALLKLSGDRPLREQMGRVGRERVRRYYTLRDVMRSYRKLYDEAVMS</sequence>
<dbReference type="PANTHER" id="PTHR12526:SF608">
    <property type="entry name" value="PELF"/>
    <property type="match status" value="1"/>
</dbReference>
<dbReference type="EMBL" id="JBHUIO010000002">
    <property type="protein sequence ID" value="MFD2168657.1"/>
    <property type="molecule type" value="Genomic_DNA"/>
</dbReference>
<comment type="caution">
    <text evidence="3">The sequence shown here is derived from an EMBL/GenBank/DDBJ whole genome shotgun (WGS) entry which is preliminary data.</text>
</comment>
<dbReference type="InterPro" id="IPR001296">
    <property type="entry name" value="Glyco_trans_1"/>
</dbReference>
<evidence type="ECO:0000259" key="2">
    <source>
        <dbReference type="Pfam" id="PF11997"/>
    </source>
</evidence>
<dbReference type="PANTHER" id="PTHR12526">
    <property type="entry name" value="GLYCOSYLTRANSFERASE"/>
    <property type="match status" value="1"/>
</dbReference>
<dbReference type="InterPro" id="IPR022622">
    <property type="entry name" value="DUF3492"/>
</dbReference>
<evidence type="ECO:0000313" key="4">
    <source>
        <dbReference type="Proteomes" id="UP001597343"/>
    </source>
</evidence>
<accession>A0ABW4ZRT0</accession>